<dbReference type="RefSeq" id="XP_013244049.1">
    <property type="nucleotide sequence ID" value="XM_013388595.1"/>
</dbReference>
<sequence length="421" mass="45461">MASAKGPTPSDAPLTASVGPPTPADLRTAVNQIQSLLLLLDSTSDLSQPTSTSGEADLLSAATPRGGTIANLTPINRPEEQEADDAASDSSDAPLMQQRGGGGNNSLPNKPSPNAQVTSQPGLAQMLPALLLPLQPATPALIAQLNMESVAMGFPNIMSRYRGAVQHAFNLVGDLHRGIEMLSNPMPDPANPLRTRQAALSVAGRLMHETPKEQLETRIERVKKRQKLTKDAEQQRRPEEEEPAVAQLKMESNERNHSKSVYYVPSSAVQGIPADATDEQTWLEYAKSIEQHLSQRRIKVRIRCSHWASTGGTSIVLVDLPSVMSCYISFIVSSGQAYLTRVVVRSASEQADLERVESAAGVSTLPLRASRFPAFRLIAKEVFARSIQADADADQDADKTAWRRLGIAILHLAAYSNQGKQ</sequence>
<feature type="region of interest" description="Disordered" evidence="1">
    <location>
        <begin position="1"/>
        <end position="25"/>
    </location>
</feature>
<organism evidence="2 3">
    <name type="scientific">Tilletiaria anomala (strain ATCC 24038 / CBS 436.72 / UBC 951)</name>
    <dbReference type="NCBI Taxonomy" id="1037660"/>
    <lineage>
        <taxon>Eukaryota</taxon>
        <taxon>Fungi</taxon>
        <taxon>Dikarya</taxon>
        <taxon>Basidiomycota</taxon>
        <taxon>Ustilaginomycotina</taxon>
        <taxon>Exobasidiomycetes</taxon>
        <taxon>Georgefischeriales</taxon>
        <taxon>Tilletiariaceae</taxon>
        <taxon>Tilletiaria</taxon>
    </lineage>
</organism>
<accession>A0A066W398</accession>
<gene>
    <name evidence="2" type="ORF">K437DRAFT_255625</name>
</gene>
<name>A0A066W398_TILAU</name>
<dbReference type="Proteomes" id="UP000027361">
    <property type="component" value="Unassembled WGS sequence"/>
</dbReference>
<dbReference type="AlphaFoldDB" id="A0A066W398"/>
<evidence type="ECO:0000313" key="3">
    <source>
        <dbReference type="Proteomes" id="UP000027361"/>
    </source>
</evidence>
<dbReference type="EMBL" id="JMSN01000026">
    <property type="protein sequence ID" value="KDN48201.1"/>
    <property type="molecule type" value="Genomic_DNA"/>
</dbReference>
<feature type="region of interest" description="Disordered" evidence="1">
    <location>
        <begin position="224"/>
        <end position="257"/>
    </location>
</feature>
<proteinExistence type="predicted"/>
<dbReference type="HOGENOM" id="CLU_652442_0_0_1"/>
<protein>
    <submittedName>
        <fullName evidence="2">Uncharacterized protein</fullName>
    </submittedName>
</protein>
<dbReference type="GeneID" id="25264209"/>
<comment type="caution">
    <text evidence="2">The sequence shown here is derived from an EMBL/GenBank/DDBJ whole genome shotgun (WGS) entry which is preliminary data.</text>
</comment>
<dbReference type="InParanoid" id="A0A066W398"/>
<reference evidence="2 3" key="1">
    <citation type="submission" date="2014-05" db="EMBL/GenBank/DDBJ databases">
        <title>Draft genome sequence of a rare smut relative, Tilletiaria anomala UBC 951.</title>
        <authorList>
            <consortium name="DOE Joint Genome Institute"/>
            <person name="Toome M."/>
            <person name="Kuo A."/>
            <person name="Henrissat B."/>
            <person name="Lipzen A."/>
            <person name="Tritt A."/>
            <person name="Yoshinaga Y."/>
            <person name="Zane M."/>
            <person name="Barry K."/>
            <person name="Grigoriev I.V."/>
            <person name="Spatafora J.W."/>
            <person name="Aimea M.C."/>
        </authorList>
    </citation>
    <scope>NUCLEOTIDE SEQUENCE [LARGE SCALE GENOMIC DNA]</scope>
    <source>
        <strain evidence="2 3">UBC 951</strain>
    </source>
</reference>
<feature type="compositionally biased region" description="Basic and acidic residues" evidence="1">
    <location>
        <begin position="228"/>
        <end position="239"/>
    </location>
</feature>
<feature type="region of interest" description="Disordered" evidence="1">
    <location>
        <begin position="45"/>
        <end position="119"/>
    </location>
</feature>
<keyword evidence="3" id="KW-1185">Reference proteome</keyword>
<feature type="compositionally biased region" description="Polar residues" evidence="1">
    <location>
        <begin position="105"/>
        <end position="119"/>
    </location>
</feature>
<evidence type="ECO:0000313" key="2">
    <source>
        <dbReference type="EMBL" id="KDN48201.1"/>
    </source>
</evidence>
<evidence type="ECO:0000256" key="1">
    <source>
        <dbReference type="SAM" id="MobiDB-lite"/>
    </source>
</evidence>